<dbReference type="InterPro" id="IPR027806">
    <property type="entry name" value="HARBI1_dom"/>
</dbReference>
<dbReference type="GO" id="GO:0046872">
    <property type="term" value="F:metal ion binding"/>
    <property type="evidence" value="ECO:0007669"/>
    <property type="project" value="UniProtKB-KW"/>
</dbReference>
<feature type="domain" description="DDE Tnp4" evidence="9">
    <location>
        <begin position="193"/>
        <end position="347"/>
    </location>
</feature>
<evidence type="ECO:0000256" key="7">
    <source>
        <dbReference type="ARBA" id="ARBA00023242"/>
    </source>
</evidence>
<evidence type="ECO:0000256" key="1">
    <source>
        <dbReference type="ARBA" id="ARBA00001968"/>
    </source>
</evidence>
<proteinExistence type="inferred from homology"/>
<keyword evidence="6" id="KW-0378">Hydrolase</keyword>
<keyword evidence="10" id="KW-1185">Reference proteome</keyword>
<evidence type="ECO:0000256" key="2">
    <source>
        <dbReference type="ARBA" id="ARBA00004123"/>
    </source>
</evidence>
<dbReference type="GeneID" id="117640669"/>
<evidence type="ECO:0000259" key="9">
    <source>
        <dbReference type="Pfam" id="PF13359"/>
    </source>
</evidence>
<dbReference type="GO" id="GO:0004518">
    <property type="term" value="F:nuclease activity"/>
    <property type="evidence" value="ECO:0007669"/>
    <property type="project" value="UniProtKB-KW"/>
</dbReference>
<evidence type="ECO:0000313" key="10">
    <source>
        <dbReference type="Proteomes" id="UP000515158"/>
    </source>
</evidence>
<gene>
    <name evidence="11" type="primary">LOC117640669</name>
</gene>
<dbReference type="GO" id="GO:0005634">
    <property type="term" value="C:nucleus"/>
    <property type="evidence" value="ECO:0007669"/>
    <property type="project" value="UniProtKB-SubCell"/>
</dbReference>
<feature type="compositionally biased region" description="Low complexity" evidence="8">
    <location>
        <begin position="370"/>
        <end position="382"/>
    </location>
</feature>
<organism evidence="11">
    <name type="scientific">Thrips palmi</name>
    <name type="common">Melon thrips</name>
    <dbReference type="NCBI Taxonomy" id="161013"/>
    <lineage>
        <taxon>Eukaryota</taxon>
        <taxon>Metazoa</taxon>
        <taxon>Ecdysozoa</taxon>
        <taxon>Arthropoda</taxon>
        <taxon>Hexapoda</taxon>
        <taxon>Insecta</taxon>
        <taxon>Pterygota</taxon>
        <taxon>Neoptera</taxon>
        <taxon>Paraneoptera</taxon>
        <taxon>Thysanoptera</taxon>
        <taxon>Terebrantia</taxon>
        <taxon>Thripoidea</taxon>
        <taxon>Thripidae</taxon>
        <taxon>Thrips</taxon>
    </lineage>
</organism>
<feature type="region of interest" description="Disordered" evidence="8">
    <location>
        <begin position="370"/>
        <end position="392"/>
    </location>
</feature>
<comment type="subcellular location">
    <subcellularLocation>
        <location evidence="2">Nucleus</location>
    </subcellularLocation>
</comment>
<dbReference type="KEGG" id="tpal:117640669"/>
<comment type="similarity">
    <text evidence="3">Belongs to the HARBI1 family.</text>
</comment>
<dbReference type="InterPro" id="IPR045249">
    <property type="entry name" value="HARBI1-like"/>
</dbReference>
<dbReference type="Pfam" id="PF13359">
    <property type="entry name" value="DDE_Tnp_4"/>
    <property type="match status" value="1"/>
</dbReference>
<name>A0A6P8Y1H5_THRPL</name>
<evidence type="ECO:0000313" key="11">
    <source>
        <dbReference type="RefSeq" id="XP_034233348.1"/>
    </source>
</evidence>
<dbReference type="InParanoid" id="A0A6P8Y1H5"/>
<sequence length="422" mass="48697">MDEAALNVAMNVAVMATQVVEEDDADDDAVYLLAIRIATEEVEEVMALEEGQGLADLGGESWTYITVDINEYHDMPDRVFRLHFRMGKVVFEALCDTLHQYLRDTGRLRRERRPFRDVVLMVLWILATPDSFRSVALRFGVSPGTLYYFYGYIIEALRELAPHYIQWPDNEDRERIRTTFEEASGFPGVVGSIDCTHVYVTAPVNDPASYRNRHHTYSHNVQVVVDCDLLVRDIHVGEVGSMNDKRVFRRSPLSESLLREEGLTPPDEHLVGDGGYTLTYYMMIPFLNNGHLTEQQLNFNKRLSQCRVRVENAFARGKEKWRRLKFLHARNQNIVVDHITACFVLHNFIILNGEQALRGEELAQPINNNQILGNRQNNNNNVNDEEDEDPDGFERRELFERAKELGLEKRLFLMQHVLPDGE</sequence>
<keyword evidence="5" id="KW-0479">Metal-binding</keyword>
<protein>
    <submittedName>
        <fullName evidence="11">Protein ALP1-like</fullName>
    </submittedName>
</protein>
<evidence type="ECO:0000256" key="8">
    <source>
        <dbReference type="SAM" id="MobiDB-lite"/>
    </source>
</evidence>
<evidence type="ECO:0000256" key="3">
    <source>
        <dbReference type="ARBA" id="ARBA00006958"/>
    </source>
</evidence>
<accession>A0A6P8Y1H5</accession>
<evidence type="ECO:0000256" key="5">
    <source>
        <dbReference type="ARBA" id="ARBA00022723"/>
    </source>
</evidence>
<dbReference type="PANTHER" id="PTHR22930">
    <property type="match status" value="1"/>
</dbReference>
<evidence type="ECO:0000256" key="4">
    <source>
        <dbReference type="ARBA" id="ARBA00022722"/>
    </source>
</evidence>
<reference evidence="11" key="1">
    <citation type="submission" date="2025-08" db="UniProtKB">
        <authorList>
            <consortium name="RefSeq"/>
        </authorList>
    </citation>
    <scope>IDENTIFICATION</scope>
    <source>
        <tissue evidence="11">Total insect</tissue>
    </source>
</reference>
<keyword evidence="4" id="KW-0540">Nuclease</keyword>
<evidence type="ECO:0000256" key="6">
    <source>
        <dbReference type="ARBA" id="ARBA00022801"/>
    </source>
</evidence>
<dbReference type="RefSeq" id="XP_034233348.1">
    <property type="nucleotide sequence ID" value="XM_034377457.1"/>
</dbReference>
<keyword evidence="7" id="KW-0539">Nucleus</keyword>
<dbReference type="OrthoDB" id="6609348at2759"/>
<dbReference type="Proteomes" id="UP000515158">
    <property type="component" value="Unplaced"/>
</dbReference>
<dbReference type="PANTHER" id="PTHR22930:SF85">
    <property type="entry name" value="GH03217P-RELATED"/>
    <property type="match status" value="1"/>
</dbReference>
<comment type="cofactor">
    <cofactor evidence="1">
        <name>a divalent metal cation</name>
        <dbReference type="ChEBI" id="CHEBI:60240"/>
    </cofactor>
</comment>
<dbReference type="AlphaFoldDB" id="A0A6P8Y1H5"/>
<dbReference type="GO" id="GO:0016787">
    <property type="term" value="F:hydrolase activity"/>
    <property type="evidence" value="ECO:0007669"/>
    <property type="project" value="UniProtKB-KW"/>
</dbReference>